<dbReference type="SMART" id="SM00271">
    <property type="entry name" value="DnaJ"/>
    <property type="match status" value="1"/>
</dbReference>
<dbReference type="PANTHER" id="PTHR45270:SF4">
    <property type="entry name" value="CHAPERONE DNAJ-DOMAIN SUPERFAMILY PROTEIN"/>
    <property type="match status" value="1"/>
</dbReference>
<sequence>MPSAVQAVDRILQARDLYEVLNLPAFTDDVEEIRRARNDCALLVHPDKNDSPDASEAFKRVQGAYEVLMSTHKAAYDDDLRRMQEERAADEGETSEEEWRYRFGDLTASVVRAVTGNQDYEFGDWTRGLARRVSQYRFGDITRSVISSLAANS</sequence>
<dbReference type="PaxDb" id="2903-EOD34288"/>
<dbReference type="GeneID" id="17279559"/>
<accession>A0A0D3KEV3</accession>
<protein>
    <recommendedName>
        <fullName evidence="1">J domain-containing protein</fullName>
    </recommendedName>
</protein>
<dbReference type="SUPFAM" id="SSF46565">
    <property type="entry name" value="Chaperone J-domain"/>
    <property type="match status" value="1"/>
</dbReference>
<evidence type="ECO:0000259" key="1">
    <source>
        <dbReference type="PROSITE" id="PS50076"/>
    </source>
</evidence>
<dbReference type="AlphaFoldDB" id="A0A0D3KEV3"/>
<dbReference type="InterPro" id="IPR001623">
    <property type="entry name" value="DnaJ_domain"/>
</dbReference>
<dbReference type="Proteomes" id="UP000013827">
    <property type="component" value="Unassembled WGS sequence"/>
</dbReference>
<dbReference type="CDD" id="cd06257">
    <property type="entry name" value="DnaJ"/>
    <property type="match status" value="1"/>
</dbReference>
<feature type="domain" description="J" evidence="1">
    <location>
        <begin position="16"/>
        <end position="80"/>
    </location>
</feature>
<reference evidence="2" key="2">
    <citation type="submission" date="2024-10" db="UniProtKB">
        <authorList>
            <consortium name="EnsemblProtists"/>
        </authorList>
    </citation>
    <scope>IDENTIFICATION</scope>
</reference>
<dbReference type="RefSeq" id="XP_005786717.1">
    <property type="nucleotide sequence ID" value="XM_005786660.1"/>
</dbReference>
<dbReference type="EnsemblProtists" id="EOD34288">
    <property type="protein sequence ID" value="EOD34288"/>
    <property type="gene ID" value="EMIHUDRAFT_352279"/>
</dbReference>
<evidence type="ECO:0000313" key="2">
    <source>
        <dbReference type="EnsemblProtists" id="EOD34288"/>
    </source>
</evidence>
<dbReference type="HOGENOM" id="CLU_1716691_0_0_1"/>
<dbReference type="PROSITE" id="PS50076">
    <property type="entry name" value="DNAJ_2"/>
    <property type="match status" value="1"/>
</dbReference>
<dbReference type="PANTHER" id="PTHR45270">
    <property type="entry name" value="OS03G0832900 PROTEIN"/>
    <property type="match status" value="1"/>
</dbReference>
<evidence type="ECO:0000313" key="3">
    <source>
        <dbReference type="Proteomes" id="UP000013827"/>
    </source>
</evidence>
<keyword evidence="3" id="KW-1185">Reference proteome</keyword>
<dbReference type="KEGG" id="ehx:EMIHUDRAFT_352279"/>
<dbReference type="InterPro" id="IPR036869">
    <property type="entry name" value="J_dom_sf"/>
</dbReference>
<proteinExistence type="predicted"/>
<dbReference type="Pfam" id="PF00226">
    <property type="entry name" value="DnaJ"/>
    <property type="match status" value="1"/>
</dbReference>
<organism evidence="2 3">
    <name type="scientific">Emiliania huxleyi (strain CCMP1516)</name>
    <dbReference type="NCBI Taxonomy" id="280463"/>
    <lineage>
        <taxon>Eukaryota</taxon>
        <taxon>Haptista</taxon>
        <taxon>Haptophyta</taxon>
        <taxon>Prymnesiophyceae</taxon>
        <taxon>Isochrysidales</taxon>
        <taxon>Noelaerhabdaceae</taxon>
        <taxon>Emiliania</taxon>
    </lineage>
</organism>
<reference evidence="3" key="1">
    <citation type="journal article" date="2013" name="Nature">
        <title>Pan genome of the phytoplankton Emiliania underpins its global distribution.</title>
        <authorList>
            <person name="Read B.A."/>
            <person name="Kegel J."/>
            <person name="Klute M.J."/>
            <person name="Kuo A."/>
            <person name="Lefebvre S.C."/>
            <person name="Maumus F."/>
            <person name="Mayer C."/>
            <person name="Miller J."/>
            <person name="Monier A."/>
            <person name="Salamov A."/>
            <person name="Young J."/>
            <person name="Aguilar M."/>
            <person name="Claverie J.M."/>
            <person name="Frickenhaus S."/>
            <person name="Gonzalez K."/>
            <person name="Herman E.K."/>
            <person name="Lin Y.C."/>
            <person name="Napier J."/>
            <person name="Ogata H."/>
            <person name="Sarno A.F."/>
            <person name="Shmutz J."/>
            <person name="Schroeder D."/>
            <person name="de Vargas C."/>
            <person name="Verret F."/>
            <person name="von Dassow P."/>
            <person name="Valentin K."/>
            <person name="Van de Peer Y."/>
            <person name="Wheeler G."/>
            <person name="Dacks J.B."/>
            <person name="Delwiche C.F."/>
            <person name="Dyhrman S.T."/>
            <person name="Glockner G."/>
            <person name="John U."/>
            <person name="Richards T."/>
            <person name="Worden A.Z."/>
            <person name="Zhang X."/>
            <person name="Grigoriev I.V."/>
            <person name="Allen A.E."/>
            <person name="Bidle K."/>
            <person name="Borodovsky M."/>
            <person name="Bowler C."/>
            <person name="Brownlee C."/>
            <person name="Cock J.M."/>
            <person name="Elias M."/>
            <person name="Gladyshev V.N."/>
            <person name="Groth M."/>
            <person name="Guda C."/>
            <person name="Hadaegh A."/>
            <person name="Iglesias-Rodriguez M.D."/>
            <person name="Jenkins J."/>
            <person name="Jones B.M."/>
            <person name="Lawson T."/>
            <person name="Leese F."/>
            <person name="Lindquist E."/>
            <person name="Lobanov A."/>
            <person name="Lomsadze A."/>
            <person name="Malik S.B."/>
            <person name="Marsh M.E."/>
            <person name="Mackinder L."/>
            <person name="Mock T."/>
            <person name="Mueller-Roeber B."/>
            <person name="Pagarete A."/>
            <person name="Parker M."/>
            <person name="Probert I."/>
            <person name="Quesneville H."/>
            <person name="Raines C."/>
            <person name="Rensing S.A."/>
            <person name="Riano-Pachon D.M."/>
            <person name="Richier S."/>
            <person name="Rokitta S."/>
            <person name="Shiraiwa Y."/>
            <person name="Soanes D.M."/>
            <person name="van der Giezen M."/>
            <person name="Wahlund T.M."/>
            <person name="Williams B."/>
            <person name="Wilson W."/>
            <person name="Wolfe G."/>
            <person name="Wurch L.L."/>
        </authorList>
    </citation>
    <scope>NUCLEOTIDE SEQUENCE</scope>
</reference>
<dbReference type="Gene3D" id="1.10.287.110">
    <property type="entry name" value="DnaJ domain"/>
    <property type="match status" value="1"/>
</dbReference>
<name>A0A0D3KEV3_EMIH1</name>
<dbReference type="eggNOG" id="KOG0720">
    <property type="taxonomic scope" value="Eukaryota"/>
</dbReference>